<keyword evidence="2" id="KW-1185">Reference proteome</keyword>
<reference evidence="1" key="1">
    <citation type="submission" date="2022-10" db="EMBL/GenBank/DDBJ databases">
        <authorList>
            <person name="Yu W.X."/>
        </authorList>
    </citation>
    <scope>NUCLEOTIDE SEQUENCE</scope>
    <source>
        <strain evidence="1">D04</strain>
    </source>
</reference>
<proteinExistence type="predicted"/>
<sequence>MGLAGYLENREMLQGKRLETFTLSGQNNNFTDTHSDSFYLSGYEAIFLRKTQHLAIKTVVSSTISFEDDLLVVGSKESLGELEVICKDLSINYFALETSGSEEDALKVELMLSAHKRISNVLYTFNDTENFKSIEKLIQVCQDAKVDFTVNVLSSDIDVIKEGMMAHVSYLVFPNKLSKEKSLIIANRSSLVKTEGVSASFEYDLHSKWQRGLDKRKSGILPMMA</sequence>
<dbReference type="RefSeq" id="WP_301198468.1">
    <property type="nucleotide sequence ID" value="NZ_JAPDPI010000008.1"/>
</dbReference>
<name>A0AAE3SK80_9BACT</name>
<gene>
    <name evidence="1" type="ORF">OM074_06050</name>
</gene>
<organism evidence="1 2">
    <name type="scientific">Plebeiibacterium marinum</name>
    <dbReference type="NCBI Taxonomy" id="2992111"/>
    <lineage>
        <taxon>Bacteria</taxon>
        <taxon>Pseudomonadati</taxon>
        <taxon>Bacteroidota</taxon>
        <taxon>Bacteroidia</taxon>
        <taxon>Marinilabiliales</taxon>
        <taxon>Marinilabiliaceae</taxon>
        <taxon>Plebeiibacterium</taxon>
    </lineage>
</organism>
<evidence type="ECO:0000313" key="1">
    <source>
        <dbReference type="EMBL" id="MCW3805180.1"/>
    </source>
</evidence>
<comment type="caution">
    <text evidence="1">The sequence shown here is derived from an EMBL/GenBank/DDBJ whole genome shotgun (WGS) entry which is preliminary data.</text>
</comment>
<dbReference type="EMBL" id="JAPDPI010000008">
    <property type="protein sequence ID" value="MCW3805180.1"/>
    <property type="molecule type" value="Genomic_DNA"/>
</dbReference>
<evidence type="ECO:0000313" key="2">
    <source>
        <dbReference type="Proteomes" id="UP001207408"/>
    </source>
</evidence>
<dbReference type="AlphaFoldDB" id="A0AAE3SK80"/>
<accession>A0AAE3SK80</accession>
<dbReference type="Proteomes" id="UP001207408">
    <property type="component" value="Unassembled WGS sequence"/>
</dbReference>
<protein>
    <submittedName>
        <fullName evidence="1">Uncharacterized protein</fullName>
    </submittedName>
</protein>